<dbReference type="EMBL" id="JRKL02007977">
    <property type="protein sequence ID" value="KAF3947270.1"/>
    <property type="molecule type" value="Genomic_DNA"/>
</dbReference>
<name>A0A8J4QAW8_9ROSI</name>
<evidence type="ECO:0000313" key="2">
    <source>
        <dbReference type="EMBL" id="KAF3947270.1"/>
    </source>
</evidence>
<dbReference type="Proteomes" id="UP000737018">
    <property type="component" value="Unassembled WGS sequence"/>
</dbReference>
<protein>
    <submittedName>
        <fullName evidence="2">Uncharacterized protein</fullName>
    </submittedName>
</protein>
<gene>
    <name evidence="2" type="ORF">CMV_026571</name>
</gene>
<evidence type="ECO:0000313" key="3">
    <source>
        <dbReference type="Proteomes" id="UP000737018"/>
    </source>
</evidence>
<comment type="caution">
    <text evidence="2">The sequence shown here is derived from an EMBL/GenBank/DDBJ whole genome shotgun (WGS) entry which is preliminary data.</text>
</comment>
<dbReference type="AlphaFoldDB" id="A0A8J4QAW8"/>
<feature type="non-terminal residue" evidence="2">
    <location>
        <position position="1"/>
    </location>
</feature>
<dbReference type="OrthoDB" id="1717738at2759"/>
<evidence type="ECO:0000256" key="1">
    <source>
        <dbReference type="SAM" id="MobiDB-lite"/>
    </source>
</evidence>
<accession>A0A8J4QAW8</accession>
<keyword evidence="3" id="KW-1185">Reference proteome</keyword>
<feature type="region of interest" description="Disordered" evidence="1">
    <location>
        <begin position="1"/>
        <end position="42"/>
    </location>
</feature>
<sequence>PSLSLTPEPPWPSTLNSSLRSPAPPPRWSSPSPNQLSQPRNLRSELSLSQTTMAKPLKLITAATIGGGFTSQPQILSKTETYKLSCSGSNLELNFSIYCLGQRVELWRLKASRICQESWPWRRVRSHVVARELVINTDRISGCVARGGAERNEEEDGEAENNLLKMIWPFAMSVFNGEFLALVVGMDDFDFTIALYYWGKIRNNPYKFEGGEVKIYEHNNSDEMSLVEIWLLQVRHPEELQSSIRMQKCRSEQNFLWINVQK</sequence>
<proteinExistence type="predicted"/>
<reference evidence="2" key="1">
    <citation type="submission" date="2020-03" db="EMBL/GenBank/DDBJ databases">
        <title>Castanea mollissima Vanexum genome sequencing.</title>
        <authorList>
            <person name="Staton M."/>
        </authorList>
    </citation>
    <scope>NUCLEOTIDE SEQUENCE</scope>
    <source>
        <tissue evidence="2">Leaf</tissue>
    </source>
</reference>
<organism evidence="2 3">
    <name type="scientific">Castanea mollissima</name>
    <name type="common">Chinese chestnut</name>
    <dbReference type="NCBI Taxonomy" id="60419"/>
    <lineage>
        <taxon>Eukaryota</taxon>
        <taxon>Viridiplantae</taxon>
        <taxon>Streptophyta</taxon>
        <taxon>Embryophyta</taxon>
        <taxon>Tracheophyta</taxon>
        <taxon>Spermatophyta</taxon>
        <taxon>Magnoliopsida</taxon>
        <taxon>eudicotyledons</taxon>
        <taxon>Gunneridae</taxon>
        <taxon>Pentapetalae</taxon>
        <taxon>rosids</taxon>
        <taxon>fabids</taxon>
        <taxon>Fagales</taxon>
        <taxon>Fagaceae</taxon>
        <taxon>Castanea</taxon>
    </lineage>
</organism>